<sequence>MKYVVIAHAFFLQAVKLAMGSLIRSIYALLTIRMTYHVSSEASCEISISFIVISMLSEHVVIEVFLSLIKVVVTLSSTMYRYGLLFM</sequence>
<name>A0A915ARD7_PARUN</name>
<dbReference type="Proteomes" id="UP000887569">
    <property type="component" value="Unplaced"/>
</dbReference>
<dbReference type="AlphaFoldDB" id="A0A915ARD7"/>
<reference evidence="2" key="1">
    <citation type="submission" date="2022-11" db="UniProtKB">
        <authorList>
            <consortium name="WormBaseParasite"/>
        </authorList>
    </citation>
    <scope>IDENTIFICATION</scope>
</reference>
<dbReference type="WBParaSite" id="PgR011_g115_t06">
    <property type="protein sequence ID" value="PgR011_g115_t06"/>
    <property type="gene ID" value="PgR011_g115"/>
</dbReference>
<organism evidence="1 2">
    <name type="scientific">Parascaris univalens</name>
    <name type="common">Nematode worm</name>
    <dbReference type="NCBI Taxonomy" id="6257"/>
    <lineage>
        <taxon>Eukaryota</taxon>
        <taxon>Metazoa</taxon>
        <taxon>Ecdysozoa</taxon>
        <taxon>Nematoda</taxon>
        <taxon>Chromadorea</taxon>
        <taxon>Rhabditida</taxon>
        <taxon>Spirurina</taxon>
        <taxon>Ascaridomorpha</taxon>
        <taxon>Ascaridoidea</taxon>
        <taxon>Ascarididae</taxon>
        <taxon>Parascaris</taxon>
    </lineage>
</organism>
<protein>
    <submittedName>
        <fullName evidence="2">RRM domain-containing protein</fullName>
    </submittedName>
</protein>
<accession>A0A915ARD7</accession>
<keyword evidence="1" id="KW-1185">Reference proteome</keyword>
<evidence type="ECO:0000313" key="1">
    <source>
        <dbReference type="Proteomes" id="UP000887569"/>
    </source>
</evidence>
<evidence type="ECO:0000313" key="2">
    <source>
        <dbReference type="WBParaSite" id="PgR011_g115_t06"/>
    </source>
</evidence>
<proteinExistence type="predicted"/>